<feature type="region of interest" description="Disordered" evidence="8">
    <location>
        <begin position="366"/>
        <end position="391"/>
    </location>
</feature>
<evidence type="ECO:0000256" key="5">
    <source>
        <dbReference type="ARBA" id="ARBA00023136"/>
    </source>
</evidence>
<protein>
    <recommendedName>
        <fullName evidence="7">Palmitoyltransferase</fullName>
        <ecNumber evidence="7">2.3.1.225</ecNumber>
    </recommendedName>
</protein>
<evidence type="ECO:0000313" key="10">
    <source>
        <dbReference type="EMBL" id="CAE4647142.1"/>
    </source>
</evidence>
<dbReference type="GO" id="GO:0005794">
    <property type="term" value="C:Golgi apparatus"/>
    <property type="evidence" value="ECO:0007669"/>
    <property type="project" value="TreeGrafter"/>
</dbReference>
<dbReference type="InterPro" id="IPR001594">
    <property type="entry name" value="Palmitoyltrfase_DHHC"/>
</dbReference>
<dbReference type="InterPro" id="IPR039859">
    <property type="entry name" value="PFA4/ZDH16/20/ERF2-like"/>
</dbReference>
<feature type="transmembrane region" description="Helical" evidence="7">
    <location>
        <begin position="142"/>
        <end position="170"/>
    </location>
</feature>
<evidence type="ECO:0000256" key="1">
    <source>
        <dbReference type="ARBA" id="ARBA00004141"/>
    </source>
</evidence>
<keyword evidence="4 7" id="KW-1133">Transmembrane helix</keyword>
<feature type="domain" description="Palmitoyltransferase DHHC" evidence="9">
    <location>
        <begin position="95"/>
        <end position="234"/>
    </location>
</feature>
<comment type="domain">
    <text evidence="7">The DHHC domain is required for palmitoyltransferase activity.</text>
</comment>
<keyword evidence="6 7" id="KW-0012">Acyltransferase</keyword>
<evidence type="ECO:0000256" key="3">
    <source>
        <dbReference type="ARBA" id="ARBA00022692"/>
    </source>
</evidence>
<dbReference type="GO" id="GO:0005783">
    <property type="term" value="C:endoplasmic reticulum"/>
    <property type="evidence" value="ECO:0007669"/>
    <property type="project" value="TreeGrafter"/>
</dbReference>
<dbReference type="PROSITE" id="PS50216">
    <property type="entry name" value="DHHC"/>
    <property type="match status" value="1"/>
</dbReference>
<sequence>MDDVPETVRTNGFGWPFHPLQVVSWVVSGLDVLVYSFMGLPLLEPDPLMIALALCYAASVIVLVVGFAKATGCNPMDPRVKLAQQGPELELEESDDLPFCPICEVTVEVRSKHCRSCNKCIDVFDHHCMWLNNCIGRANYRAFFVTVCSVAVMTGILLSTCAYVLTTYVVDEEKFVQRAEAIVFLRSSPRELLLGVTIMLVVLNAPLFLLDVQLVLLHLFLMSQNLTTFEYIVNKQERLEARAEGRDFGEGKMKNASRARILSRRIRTLPRCMDWIVFCRCGQRRKTRQTGTITKKVEDDGSIPAKIGPEGVNVPEDQRRNSLDSGGFAESDTAEPEEERSCSDDVAKDFELCSVDSQQPCEAAFGSPNLGKPTGVMPQQRQATPERGEGSGCSVYSGIAVMWRFILGLGRTSLAT</sequence>
<dbReference type="EC" id="2.3.1.225" evidence="7"/>
<gene>
    <name evidence="10" type="ORF">AMON00008_LOCUS50913</name>
</gene>
<evidence type="ECO:0000256" key="6">
    <source>
        <dbReference type="ARBA" id="ARBA00023315"/>
    </source>
</evidence>
<comment type="subcellular location">
    <subcellularLocation>
        <location evidence="1">Membrane</location>
        <topology evidence="1">Multi-pass membrane protein</topology>
    </subcellularLocation>
</comment>
<reference evidence="10" key="1">
    <citation type="submission" date="2021-01" db="EMBL/GenBank/DDBJ databases">
        <authorList>
            <person name="Corre E."/>
            <person name="Pelletier E."/>
            <person name="Niang G."/>
            <person name="Scheremetjew M."/>
            <person name="Finn R."/>
            <person name="Kale V."/>
            <person name="Holt S."/>
            <person name="Cochrane G."/>
            <person name="Meng A."/>
            <person name="Brown T."/>
            <person name="Cohen L."/>
        </authorList>
    </citation>
    <scope>NUCLEOTIDE SEQUENCE</scope>
    <source>
        <strain evidence="10">CCMP3105</strain>
    </source>
</reference>
<feature type="transmembrane region" description="Helical" evidence="7">
    <location>
        <begin position="50"/>
        <end position="68"/>
    </location>
</feature>
<accession>A0A7S4SJ79</accession>
<evidence type="ECO:0000256" key="7">
    <source>
        <dbReference type="RuleBase" id="RU079119"/>
    </source>
</evidence>
<keyword evidence="2 7" id="KW-0808">Transferase</keyword>
<dbReference type="AlphaFoldDB" id="A0A7S4SJ79"/>
<dbReference type="PANTHER" id="PTHR22883:SF203">
    <property type="entry name" value="PALMITOYLTRANSFERASE"/>
    <property type="match status" value="1"/>
</dbReference>
<feature type="region of interest" description="Disordered" evidence="8">
    <location>
        <begin position="289"/>
        <end position="341"/>
    </location>
</feature>
<proteinExistence type="inferred from homology"/>
<dbReference type="Pfam" id="PF01529">
    <property type="entry name" value="DHHC"/>
    <property type="match status" value="1"/>
</dbReference>
<comment type="catalytic activity">
    <reaction evidence="7">
        <text>L-cysteinyl-[protein] + hexadecanoyl-CoA = S-hexadecanoyl-L-cysteinyl-[protein] + CoA</text>
        <dbReference type="Rhea" id="RHEA:36683"/>
        <dbReference type="Rhea" id="RHEA-COMP:10131"/>
        <dbReference type="Rhea" id="RHEA-COMP:11032"/>
        <dbReference type="ChEBI" id="CHEBI:29950"/>
        <dbReference type="ChEBI" id="CHEBI:57287"/>
        <dbReference type="ChEBI" id="CHEBI:57379"/>
        <dbReference type="ChEBI" id="CHEBI:74151"/>
        <dbReference type="EC" id="2.3.1.225"/>
    </reaction>
</comment>
<evidence type="ECO:0000256" key="8">
    <source>
        <dbReference type="SAM" id="MobiDB-lite"/>
    </source>
</evidence>
<evidence type="ECO:0000256" key="4">
    <source>
        <dbReference type="ARBA" id="ARBA00022989"/>
    </source>
</evidence>
<dbReference type="GO" id="GO:0019706">
    <property type="term" value="F:protein-cysteine S-palmitoyltransferase activity"/>
    <property type="evidence" value="ECO:0007669"/>
    <property type="project" value="UniProtKB-EC"/>
</dbReference>
<evidence type="ECO:0000256" key="2">
    <source>
        <dbReference type="ARBA" id="ARBA00022679"/>
    </source>
</evidence>
<dbReference type="EMBL" id="HBNR01071832">
    <property type="protein sequence ID" value="CAE4647142.1"/>
    <property type="molecule type" value="Transcribed_RNA"/>
</dbReference>
<dbReference type="GO" id="GO:0006612">
    <property type="term" value="P:protein targeting to membrane"/>
    <property type="evidence" value="ECO:0007669"/>
    <property type="project" value="TreeGrafter"/>
</dbReference>
<feature type="transmembrane region" description="Helical" evidence="7">
    <location>
        <begin position="191"/>
        <end position="209"/>
    </location>
</feature>
<name>A0A7S4SJ79_9DINO</name>
<keyword evidence="3 7" id="KW-0812">Transmembrane</keyword>
<feature type="transmembrane region" description="Helical" evidence="7">
    <location>
        <begin position="22"/>
        <end position="43"/>
    </location>
</feature>
<dbReference type="PANTHER" id="PTHR22883">
    <property type="entry name" value="ZINC FINGER DHHC DOMAIN CONTAINING PROTEIN"/>
    <property type="match status" value="1"/>
</dbReference>
<comment type="similarity">
    <text evidence="7">Belongs to the DHHC palmitoyltransferase family.</text>
</comment>
<dbReference type="GO" id="GO:0016020">
    <property type="term" value="C:membrane"/>
    <property type="evidence" value="ECO:0007669"/>
    <property type="project" value="UniProtKB-SubCell"/>
</dbReference>
<organism evidence="10">
    <name type="scientific">Alexandrium monilatum</name>
    <dbReference type="NCBI Taxonomy" id="311494"/>
    <lineage>
        <taxon>Eukaryota</taxon>
        <taxon>Sar</taxon>
        <taxon>Alveolata</taxon>
        <taxon>Dinophyceae</taxon>
        <taxon>Gonyaulacales</taxon>
        <taxon>Pyrocystaceae</taxon>
        <taxon>Alexandrium</taxon>
    </lineage>
</organism>
<keyword evidence="5 7" id="KW-0472">Membrane</keyword>
<evidence type="ECO:0000259" key="9">
    <source>
        <dbReference type="Pfam" id="PF01529"/>
    </source>
</evidence>